<dbReference type="HOGENOM" id="CLU_170079_0_0_2"/>
<proteinExistence type="predicted"/>
<reference evidence="2" key="1">
    <citation type="journal article" date="2009" name="BMC Genomics">
        <title>The complete genome sequence of Staphylothermus marinus reveals differences in sulfur metabolism among heterotrophic Crenarchaeota.</title>
        <authorList>
            <person name="Anderson I.J."/>
            <person name="Dharmarajan L."/>
            <person name="Rodriguez J."/>
            <person name="Hooper S."/>
            <person name="Porat I."/>
            <person name="Ulrich L.E."/>
            <person name="Elkins J.G."/>
            <person name="Mavromatis K."/>
            <person name="Sun H."/>
            <person name="Land M."/>
            <person name="Lapidus A."/>
            <person name="Lucas S."/>
            <person name="Barry K."/>
            <person name="Huber H."/>
            <person name="Zhulin I.B."/>
            <person name="Whitman W.B."/>
            <person name="Mukhopadhyay B."/>
            <person name="Woese C."/>
            <person name="Bristow J."/>
            <person name="Kyrpides N."/>
        </authorList>
    </citation>
    <scope>NUCLEOTIDE SEQUENCE [LARGE SCALE GENOMIC DNA]</scope>
    <source>
        <strain evidence="2">ATCC 43588 / DSM 3639 / JCM 9404 / F1</strain>
    </source>
</reference>
<evidence type="ECO:0000313" key="1">
    <source>
        <dbReference type="EMBL" id="ABN70514.1"/>
    </source>
</evidence>
<accession>A3DPF4</accession>
<dbReference type="OrthoDB" id="19360at2157"/>
<keyword evidence="2" id="KW-1185">Reference proteome</keyword>
<dbReference type="GeneID" id="4907123"/>
<sequence>MGVNVLTNRLIKYVVRRAVGLPADDLELQRIVGSSRYIIMRKAVGEVASTIVTEKNGHLRCGICLRGPFTRKGLYLHLIRVHGNEILSMIEKKYEEISKVYKDNVWY</sequence>
<dbReference type="eggNOG" id="arCOG05956">
    <property type="taxonomic scope" value="Archaea"/>
</dbReference>
<dbReference type="Proteomes" id="UP000000254">
    <property type="component" value="Chromosome"/>
</dbReference>
<gene>
    <name evidence="1" type="ordered locus">Smar_1424</name>
</gene>
<dbReference type="STRING" id="399550.Smar_1424"/>
<name>A3DPF4_STAMF</name>
<reference evidence="1 2" key="2">
    <citation type="journal article" date="2009" name="Stand. Genomic Sci.">
        <title>Complete genome sequence of Staphylothermus marinus Stetter and Fiala 1986 type strain F1.</title>
        <authorList>
            <person name="Anderson I.J."/>
            <person name="Sun H."/>
            <person name="Lapidus A."/>
            <person name="Copeland A."/>
            <person name="Glavina Del Rio T."/>
            <person name="Tice H."/>
            <person name="Dalin E."/>
            <person name="Lucas S."/>
            <person name="Barry K."/>
            <person name="Land M."/>
            <person name="Richardson P."/>
            <person name="Huber H."/>
            <person name="Kyrpides N.C."/>
        </authorList>
    </citation>
    <scope>NUCLEOTIDE SEQUENCE [LARGE SCALE GENOMIC DNA]</scope>
    <source>
        <strain evidence="2">ATCC 43588 / DSM 3639 / JCM 9404 / F1</strain>
    </source>
</reference>
<dbReference type="RefSeq" id="WP_011839708.1">
    <property type="nucleotide sequence ID" value="NC_009033.1"/>
</dbReference>
<evidence type="ECO:0000313" key="2">
    <source>
        <dbReference type="Proteomes" id="UP000000254"/>
    </source>
</evidence>
<dbReference type="EMBL" id="CP000575">
    <property type="protein sequence ID" value="ABN70514.1"/>
    <property type="molecule type" value="Genomic_DNA"/>
</dbReference>
<dbReference type="KEGG" id="smr:Smar_1424"/>
<protein>
    <submittedName>
        <fullName evidence="1">Uncharacterized protein</fullName>
    </submittedName>
</protein>
<dbReference type="AlphaFoldDB" id="A3DPF4"/>
<organism evidence="1 2">
    <name type="scientific">Staphylothermus marinus (strain ATCC 43588 / DSM 3639 / JCM 9404 / F1)</name>
    <dbReference type="NCBI Taxonomy" id="399550"/>
    <lineage>
        <taxon>Archaea</taxon>
        <taxon>Thermoproteota</taxon>
        <taxon>Thermoprotei</taxon>
        <taxon>Desulfurococcales</taxon>
        <taxon>Desulfurococcaceae</taxon>
        <taxon>Staphylothermus</taxon>
    </lineage>
</organism>